<dbReference type="InterPro" id="IPR036271">
    <property type="entry name" value="Tet_transcr_reg_TetR-rel_C_sf"/>
</dbReference>
<dbReference type="InterPro" id="IPR050109">
    <property type="entry name" value="HTH-type_TetR-like_transc_reg"/>
</dbReference>
<dbReference type="PROSITE" id="PS50977">
    <property type="entry name" value="HTH_TETR_2"/>
    <property type="match status" value="1"/>
</dbReference>
<evidence type="ECO:0000256" key="2">
    <source>
        <dbReference type="ARBA" id="ARBA00023015"/>
    </source>
</evidence>
<keyword evidence="4" id="KW-0804">Transcription</keyword>
<sequence length="203" mass="22260">MPRLNEETRAKRRDHVLTSAWTCFAEKGFHATSMDDVIAATGMSSSAVYRHFRSKDELVRASAESGLGLVRDTFARLLAQRPTPSPAETLATLVDELRARTEHPRYDMTSLAVQAWAEALGNPQVRDLSHEQYTQARQRLTELAERWKAEGHLHPDADPAAAASVLFALMPGLIISHHLIADITLKELTAGLTALGVALANGE</sequence>
<evidence type="ECO:0000313" key="8">
    <source>
        <dbReference type="Proteomes" id="UP000288351"/>
    </source>
</evidence>
<organism evidence="7 8">
    <name type="scientific">Streptomyces noursei</name>
    <name type="common">Streptomyces albulus</name>
    <dbReference type="NCBI Taxonomy" id="1971"/>
    <lineage>
        <taxon>Bacteria</taxon>
        <taxon>Bacillati</taxon>
        <taxon>Actinomycetota</taxon>
        <taxon>Actinomycetes</taxon>
        <taxon>Kitasatosporales</taxon>
        <taxon>Streptomycetaceae</taxon>
        <taxon>Streptomyces</taxon>
    </lineage>
</organism>
<feature type="domain" description="HTH tetR-type" evidence="6">
    <location>
        <begin position="10"/>
        <end position="70"/>
    </location>
</feature>
<proteinExistence type="predicted"/>
<dbReference type="PANTHER" id="PTHR30055">
    <property type="entry name" value="HTH-TYPE TRANSCRIPTIONAL REGULATOR RUTR"/>
    <property type="match status" value="1"/>
</dbReference>
<dbReference type="GO" id="GO:0003700">
    <property type="term" value="F:DNA-binding transcription factor activity"/>
    <property type="evidence" value="ECO:0007669"/>
    <property type="project" value="TreeGrafter"/>
</dbReference>
<evidence type="ECO:0000256" key="1">
    <source>
        <dbReference type="ARBA" id="ARBA00022491"/>
    </source>
</evidence>
<dbReference type="RefSeq" id="WP_016572827.1">
    <property type="nucleotide sequence ID" value="NZ_BHXC01000006.1"/>
</dbReference>
<dbReference type="InterPro" id="IPR039538">
    <property type="entry name" value="BetI_C"/>
</dbReference>
<gene>
    <name evidence="7" type="ORF">SALB_01802</name>
</gene>
<keyword evidence="1" id="KW-0678">Repressor</keyword>
<dbReference type="EMBL" id="BHXC01000006">
    <property type="protein sequence ID" value="GCB89128.1"/>
    <property type="molecule type" value="Genomic_DNA"/>
</dbReference>
<feature type="DNA-binding region" description="H-T-H motif" evidence="5">
    <location>
        <begin position="33"/>
        <end position="52"/>
    </location>
</feature>
<dbReference type="InterPro" id="IPR009057">
    <property type="entry name" value="Homeodomain-like_sf"/>
</dbReference>
<evidence type="ECO:0000256" key="5">
    <source>
        <dbReference type="PROSITE-ProRule" id="PRU00335"/>
    </source>
</evidence>
<comment type="caution">
    <text evidence="7">The sequence shown here is derived from an EMBL/GenBank/DDBJ whole genome shotgun (WGS) entry which is preliminary data.</text>
</comment>
<dbReference type="PRINTS" id="PR00455">
    <property type="entry name" value="HTHTETR"/>
</dbReference>
<evidence type="ECO:0000256" key="3">
    <source>
        <dbReference type="ARBA" id="ARBA00023125"/>
    </source>
</evidence>
<dbReference type="AlphaFoldDB" id="A0A401QUY3"/>
<dbReference type="SUPFAM" id="SSF46689">
    <property type="entry name" value="Homeodomain-like"/>
    <property type="match status" value="1"/>
</dbReference>
<name>A0A401QUY3_STRNR</name>
<dbReference type="Pfam" id="PF00440">
    <property type="entry name" value="TetR_N"/>
    <property type="match status" value="1"/>
</dbReference>
<dbReference type="Proteomes" id="UP000288351">
    <property type="component" value="Unassembled WGS sequence"/>
</dbReference>
<keyword evidence="3 5" id="KW-0238">DNA-binding</keyword>
<protein>
    <submittedName>
        <fullName evidence="7">TetR family transcriptional regulator</fullName>
    </submittedName>
</protein>
<accession>A0A401QUY3</accession>
<evidence type="ECO:0000313" key="7">
    <source>
        <dbReference type="EMBL" id="GCB89128.1"/>
    </source>
</evidence>
<evidence type="ECO:0000259" key="6">
    <source>
        <dbReference type="PROSITE" id="PS50977"/>
    </source>
</evidence>
<dbReference type="GO" id="GO:0000976">
    <property type="term" value="F:transcription cis-regulatory region binding"/>
    <property type="evidence" value="ECO:0007669"/>
    <property type="project" value="TreeGrafter"/>
</dbReference>
<dbReference type="SUPFAM" id="SSF48498">
    <property type="entry name" value="Tetracyclin repressor-like, C-terminal domain"/>
    <property type="match status" value="1"/>
</dbReference>
<keyword evidence="2" id="KW-0805">Transcription regulation</keyword>
<dbReference type="Gene3D" id="1.10.357.10">
    <property type="entry name" value="Tetracycline Repressor, domain 2"/>
    <property type="match status" value="1"/>
</dbReference>
<dbReference type="PANTHER" id="PTHR30055:SF229">
    <property type="entry name" value="HTH-TYPE TRANSCRIPTIONAL REPRESSOR RV1474C"/>
    <property type="match status" value="1"/>
</dbReference>
<evidence type="ECO:0000256" key="4">
    <source>
        <dbReference type="ARBA" id="ARBA00023163"/>
    </source>
</evidence>
<dbReference type="InterPro" id="IPR001647">
    <property type="entry name" value="HTH_TetR"/>
</dbReference>
<dbReference type="Pfam" id="PF13977">
    <property type="entry name" value="TetR_C_6"/>
    <property type="match status" value="1"/>
</dbReference>
<reference evidence="7 8" key="1">
    <citation type="journal article" date="2019" name="Microbiol. Resour. Announc.">
        <title>Draft Genome Sequence of the Most Traditional epsilon-Poly-l-Lysine Producer, Streptomyces albulus NBRC14147.</title>
        <authorList>
            <person name="Yamanaka K."/>
            <person name="Hamano Y."/>
        </authorList>
    </citation>
    <scope>NUCLEOTIDE SEQUENCE [LARGE SCALE GENOMIC DNA]</scope>
    <source>
        <strain evidence="7 8">NBRC 14147</strain>
    </source>
</reference>